<feature type="signal peptide" evidence="6">
    <location>
        <begin position="1"/>
        <end position="22"/>
    </location>
</feature>
<keyword evidence="4" id="KW-0998">Cell outer membrane</keyword>
<evidence type="ECO:0000256" key="6">
    <source>
        <dbReference type="SAM" id="SignalP"/>
    </source>
</evidence>
<organism evidence="8 9">
    <name type="scientific">Ancylobacter novellus (strain ATCC 8093 / DSM 506 / JCM 20403 / CCM 1077 / IAM 12100 / NBRC 12443 / NCIMB 10456)</name>
    <name type="common">Starkeya novella</name>
    <dbReference type="NCBI Taxonomy" id="639283"/>
    <lineage>
        <taxon>Bacteria</taxon>
        <taxon>Pseudomonadati</taxon>
        <taxon>Pseudomonadota</taxon>
        <taxon>Alphaproteobacteria</taxon>
        <taxon>Hyphomicrobiales</taxon>
        <taxon>Xanthobacteraceae</taxon>
        <taxon>Ancylobacter</taxon>
    </lineage>
</organism>
<evidence type="ECO:0000256" key="2">
    <source>
        <dbReference type="ARBA" id="ARBA00022729"/>
    </source>
</evidence>
<dbReference type="OrthoDB" id="9815357at2"/>
<feature type="domain" description="Outer membrane protein beta-barrel" evidence="7">
    <location>
        <begin position="12"/>
        <end position="257"/>
    </location>
</feature>
<evidence type="ECO:0000259" key="7">
    <source>
        <dbReference type="Pfam" id="PF13505"/>
    </source>
</evidence>
<sequence length="257" mass="27688">MRIKAFLLGGIAAAALTMPAAAADLSYPVKAPPMMVVPAFTWTGLYLGGNAGYGWGEGSAPWLGYLDYYYGALDQYGYSGGSDPQGWFGGVQVGYNYQFDNNVVLGIEADAQFGELKDSLSYYGTDLFSGVPDLDLGGIETKIEAFGTVRARLGYAVDRLLPYVTGGLAWGNVKMSERWDTYMGGVFQPGLTGTASADETLWGWTVGGGVEYAFTDNWTVKAEYLYADLGDINWDGDAGTKVDVKLQTVKLGINYKF</sequence>
<proteinExistence type="inferred from homology"/>
<dbReference type="InterPro" id="IPR011250">
    <property type="entry name" value="OMP/PagP_B-barrel"/>
</dbReference>
<dbReference type="STRING" id="639283.Snov_2318"/>
<dbReference type="KEGG" id="sno:Snov_2318"/>
<dbReference type="RefSeq" id="WP_013167117.1">
    <property type="nucleotide sequence ID" value="NC_014217.1"/>
</dbReference>
<comment type="similarity">
    <text evidence="5">Belongs to the Omp25/RopB family.</text>
</comment>
<accession>D7A2F0</accession>
<feature type="chain" id="PRO_5003092425" evidence="6">
    <location>
        <begin position="23"/>
        <end position="257"/>
    </location>
</feature>
<dbReference type="SUPFAM" id="SSF56925">
    <property type="entry name" value="OMPA-like"/>
    <property type="match status" value="1"/>
</dbReference>
<evidence type="ECO:0000313" key="9">
    <source>
        <dbReference type="Proteomes" id="UP000006633"/>
    </source>
</evidence>
<dbReference type="Gene3D" id="2.40.160.20">
    <property type="match status" value="1"/>
</dbReference>
<evidence type="ECO:0000256" key="5">
    <source>
        <dbReference type="ARBA" id="ARBA00038306"/>
    </source>
</evidence>
<keyword evidence="2 6" id="KW-0732">Signal</keyword>
<dbReference type="InterPro" id="IPR027385">
    <property type="entry name" value="Beta-barrel_OMP"/>
</dbReference>
<dbReference type="PANTHER" id="PTHR34001:SF3">
    <property type="entry name" value="BLL7405 PROTEIN"/>
    <property type="match status" value="1"/>
</dbReference>
<dbReference type="HOGENOM" id="CLU_037100_0_1_5"/>
<keyword evidence="3" id="KW-0472">Membrane</keyword>
<dbReference type="EMBL" id="CP002026">
    <property type="protein sequence ID" value="ADH89613.1"/>
    <property type="molecule type" value="Genomic_DNA"/>
</dbReference>
<dbReference type="eggNOG" id="COG3637">
    <property type="taxonomic scope" value="Bacteria"/>
</dbReference>
<name>D7A2F0_ANCN5</name>
<dbReference type="AlphaFoldDB" id="D7A2F0"/>
<keyword evidence="9" id="KW-1185">Reference proteome</keyword>
<gene>
    <name evidence="8" type="ordered locus">Snov_2318</name>
</gene>
<evidence type="ECO:0000256" key="3">
    <source>
        <dbReference type="ARBA" id="ARBA00023136"/>
    </source>
</evidence>
<evidence type="ECO:0000313" key="8">
    <source>
        <dbReference type="EMBL" id="ADH89613.1"/>
    </source>
</evidence>
<evidence type="ECO:0000256" key="1">
    <source>
        <dbReference type="ARBA" id="ARBA00004442"/>
    </source>
</evidence>
<comment type="subcellular location">
    <subcellularLocation>
        <location evidence="1">Cell outer membrane</location>
    </subcellularLocation>
</comment>
<dbReference type="GO" id="GO:0009279">
    <property type="term" value="C:cell outer membrane"/>
    <property type="evidence" value="ECO:0007669"/>
    <property type="project" value="UniProtKB-SubCell"/>
</dbReference>
<reference evidence="8 9" key="1">
    <citation type="journal article" date="2012" name="Stand. Genomic Sci.">
        <title>Complete genome sequence of the facultatively chemolithoautotrophic and methylotrophic alpha Proteobacterium Starkeya novella type strain (ATCC 8093(T)).</title>
        <authorList>
            <person name="Kappler U."/>
            <person name="Davenport K."/>
            <person name="Beatson S."/>
            <person name="Lucas S."/>
            <person name="Lapidus A."/>
            <person name="Copeland A."/>
            <person name="Berry K.W."/>
            <person name="Glavina Del Rio T."/>
            <person name="Hammon N."/>
            <person name="Dalin E."/>
            <person name="Tice H."/>
            <person name="Pitluck S."/>
            <person name="Richardson P."/>
            <person name="Bruce D."/>
            <person name="Goodwin L.A."/>
            <person name="Han C."/>
            <person name="Tapia R."/>
            <person name="Detter J.C."/>
            <person name="Chang Y.J."/>
            <person name="Jeffries C.D."/>
            <person name="Land M."/>
            <person name="Hauser L."/>
            <person name="Kyrpides N.C."/>
            <person name="Goker M."/>
            <person name="Ivanova N."/>
            <person name="Klenk H.P."/>
            <person name="Woyke T."/>
        </authorList>
    </citation>
    <scope>NUCLEOTIDE SEQUENCE [LARGE SCALE GENOMIC DNA]</scope>
    <source>
        <strain evidence="9">ATCC 8093 / DSM 506 / JCM 20403 / CCM 1077 / IAM 12100 / NBRC 12443 / NCIMB 10456</strain>
    </source>
</reference>
<evidence type="ECO:0000256" key="4">
    <source>
        <dbReference type="ARBA" id="ARBA00023237"/>
    </source>
</evidence>
<dbReference type="InterPro" id="IPR051692">
    <property type="entry name" value="OMP-like"/>
</dbReference>
<dbReference type="Proteomes" id="UP000006633">
    <property type="component" value="Chromosome"/>
</dbReference>
<dbReference type="Pfam" id="PF13505">
    <property type="entry name" value="OMP_b-brl"/>
    <property type="match status" value="1"/>
</dbReference>
<protein>
    <submittedName>
        <fullName evidence="8">Porin</fullName>
    </submittedName>
</protein>
<dbReference type="PANTHER" id="PTHR34001">
    <property type="entry name" value="BLL7405 PROTEIN"/>
    <property type="match status" value="1"/>
</dbReference>